<comment type="similarity">
    <text evidence="2">Belongs to the glycosyltransferase 41 family. O-GlcNAc transferase subfamily.</text>
</comment>
<evidence type="ECO:0000256" key="8">
    <source>
        <dbReference type="PROSITE-ProRule" id="PRU00339"/>
    </source>
</evidence>
<evidence type="ECO:0000259" key="9">
    <source>
        <dbReference type="Pfam" id="PF13844"/>
    </source>
</evidence>
<feature type="repeat" description="TPR" evidence="8">
    <location>
        <begin position="33"/>
        <end position="66"/>
    </location>
</feature>
<gene>
    <name evidence="10" type="ORF">H8K36_03215</name>
</gene>
<feature type="repeat" description="TPR" evidence="8">
    <location>
        <begin position="67"/>
        <end position="100"/>
    </location>
</feature>
<reference evidence="10" key="1">
    <citation type="submission" date="2020-08" db="EMBL/GenBank/DDBJ databases">
        <title>Novel species isolated from subtropical streams in China.</title>
        <authorList>
            <person name="Lu H."/>
        </authorList>
    </citation>
    <scope>NUCLEOTIDE SEQUENCE</scope>
    <source>
        <strain evidence="10">LX22W</strain>
    </source>
</reference>
<keyword evidence="7 8" id="KW-0802">TPR repeat</keyword>
<keyword evidence="11" id="KW-1185">Reference proteome</keyword>
<evidence type="ECO:0000256" key="5">
    <source>
        <dbReference type="ARBA" id="ARBA00022679"/>
    </source>
</evidence>
<dbReference type="SMART" id="SM00028">
    <property type="entry name" value="TPR"/>
    <property type="match status" value="6"/>
</dbReference>
<dbReference type="EC" id="2.4.1.255" evidence="3"/>
<evidence type="ECO:0000313" key="10">
    <source>
        <dbReference type="EMBL" id="MBC3880372.1"/>
    </source>
</evidence>
<evidence type="ECO:0000256" key="4">
    <source>
        <dbReference type="ARBA" id="ARBA00022676"/>
    </source>
</evidence>
<dbReference type="PROSITE" id="PS50293">
    <property type="entry name" value="TPR_REGION"/>
    <property type="match status" value="1"/>
</dbReference>
<dbReference type="PANTHER" id="PTHR44835">
    <property type="entry name" value="UDP-N-ACETYLGLUCOSAMINE--PEPTIDE N-ACETYLGLUCOSAMINYLTRANSFERASE SPINDLY-RELATED"/>
    <property type="match status" value="1"/>
</dbReference>
<keyword evidence="5" id="KW-0808">Transferase</keyword>
<name>A0A923HQ22_9BURK</name>
<dbReference type="EMBL" id="JACOFZ010000001">
    <property type="protein sequence ID" value="MBC3880372.1"/>
    <property type="molecule type" value="Genomic_DNA"/>
</dbReference>
<feature type="repeat" description="TPR" evidence="8">
    <location>
        <begin position="237"/>
        <end position="270"/>
    </location>
</feature>
<evidence type="ECO:0000256" key="2">
    <source>
        <dbReference type="ARBA" id="ARBA00005386"/>
    </source>
</evidence>
<evidence type="ECO:0000256" key="3">
    <source>
        <dbReference type="ARBA" id="ARBA00011970"/>
    </source>
</evidence>
<feature type="repeat" description="TPR" evidence="8">
    <location>
        <begin position="203"/>
        <end position="236"/>
    </location>
</feature>
<dbReference type="Gene3D" id="3.40.50.11380">
    <property type="match status" value="1"/>
</dbReference>
<feature type="domain" description="O-GlcNAc transferase C-terminal" evidence="9">
    <location>
        <begin position="273"/>
        <end position="447"/>
    </location>
</feature>
<keyword evidence="4" id="KW-0328">Glycosyltransferase</keyword>
<evidence type="ECO:0000256" key="7">
    <source>
        <dbReference type="ARBA" id="ARBA00022803"/>
    </source>
</evidence>
<proteinExistence type="inferred from homology"/>
<evidence type="ECO:0000256" key="1">
    <source>
        <dbReference type="ARBA" id="ARBA00004922"/>
    </source>
</evidence>
<sequence length="684" mass="76754">MLKWLKSVITPSVETKPPLANTVTVSDEEKISSEQWRQRGNQFLDQNNLVEALNCYRKSLSLNKDDVASLVNLGFILAQTGDNEEAHNSFSRALDLDPSNVDALFSLGNLYKQRRAFHEAIDYYQKTLTIQADFDFCRKELCEALVLAGTPALAITCFIARPFFVVNSFEFHAYKAHLHLQADQEDSALKEFQAAATIQASNPNIQLQLACLFLRKKNFSQAQHLLRKILATDPKHSEALSFLAASYQLQGQTAKAVTSYRQAIELDQKNLTAHQNLLYALSYDEQCTPTAYLEEAKTFAAKLRVGVTPAARFHSQKNESSPLRLGFVSGDLRGHPVGLFLESALAEISRTDFQCIAYANYPVEDAISQRLKKLFCEWNVVSSLNDDELSEKIQLDRVDILIDLAGHTERNRLAVFCRKPAPVQVAWLGYWASTGLSEIDYILVDDKSVEDGDEAYFTERPYRLPGSRLCMSIPQTTRPLTPNQSPALQKGHITFGSFQVMSKINRSSLQLWAQVMQSVPNSRLRLQNAAFDHEDARLEFLARLTKEGFDTLRIDLYGSMSYTDYLAAHAEVDIILDTYPFPGGTTTAEAIWMGVPTLSLRGRDLLSRQGESMLTCVGIPDWVAKDKEDFVAIAVAKANDLNGLSQTRQCLRQAALSSPLFNAPLFSKNLTTAFREIWQEKMKA</sequence>
<dbReference type="InterPro" id="IPR029489">
    <property type="entry name" value="OGT/SEC/SPY_C"/>
</dbReference>
<keyword evidence="6" id="KW-0677">Repeat</keyword>
<dbReference type="GO" id="GO:0097363">
    <property type="term" value="F:protein O-acetylglucosaminyltransferase activity"/>
    <property type="evidence" value="ECO:0007669"/>
    <property type="project" value="UniProtKB-EC"/>
</dbReference>
<dbReference type="PANTHER" id="PTHR44835:SF1">
    <property type="entry name" value="PROTEIN O-GLCNAC TRANSFERASE"/>
    <property type="match status" value="1"/>
</dbReference>
<feature type="repeat" description="TPR" evidence="8">
    <location>
        <begin position="101"/>
        <end position="134"/>
    </location>
</feature>
<dbReference type="SUPFAM" id="SSF48452">
    <property type="entry name" value="TPR-like"/>
    <property type="match status" value="1"/>
</dbReference>
<protein>
    <recommendedName>
        <fullName evidence="3">protein O-GlcNAc transferase</fullName>
        <ecNumber evidence="3">2.4.1.255</ecNumber>
    </recommendedName>
</protein>
<dbReference type="InterPro" id="IPR011990">
    <property type="entry name" value="TPR-like_helical_dom_sf"/>
</dbReference>
<dbReference type="Gene3D" id="1.25.40.10">
    <property type="entry name" value="Tetratricopeptide repeat domain"/>
    <property type="match status" value="2"/>
</dbReference>
<dbReference type="Pfam" id="PF13844">
    <property type="entry name" value="Glyco_transf_41"/>
    <property type="match status" value="2"/>
</dbReference>
<accession>A0A923HQ22</accession>
<feature type="domain" description="O-GlcNAc transferase C-terminal" evidence="9">
    <location>
        <begin position="480"/>
        <end position="669"/>
    </location>
</feature>
<dbReference type="Proteomes" id="UP000627446">
    <property type="component" value="Unassembled WGS sequence"/>
</dbReference>
<dbReference type="Pfam" id="PF13414">
    <property type="entry name" value="TPR_11"/>
    <property type="match status" value="1"/>
</dbReference>
<dbReference type="Gene3D" id="3.40.50.2000">
    <property type="entry name" value="Glycogen Phosphorylase B"/>
    <property type="match status" value="1"/>
</dbReference>
<comment type="caution">
    <text evidence="10">The sequence shown here is derived from an EMBL/GenBank/DDBJ whole genome shotgun (WGS) entry which is preliminary data.</text>
</comment>
<dbReference type="RefSeq" id="WP_186915111.1">
    <property type="nucleotide sequence ID" value="NZ_JACOFZ010000001.1"/>
</dbReference>
<dbReference type="InterPro" id="IPR051939">
    <property type="entry name" value="Glycosyltr_41/O-GlcNAc_trsf"/>
</dbReference>
<dbReference type="Pfam" id="PF14559">
    <property type="entry name" value="TPR_19"/>
    <property type="match status" value="1"/>
</dbReference>
<dbReference type="AlphaFoldDB" id="A0A923HQ22"/>
<organism evidence="10 11">
    <name type="scientific">Undibacterium nitidum</name>
    <dbReference type="NCBI Taxonomy" id="2762298"/>
    <lineage>
        <taxon>Bacteria</taxon>
        <taxon>Pseudomonadati</taxon>
        <taxon>Pseudomonadota</taxon>
        <taxon>Betaproteobacteria</taxon>
        <taxon>Burkholderiales</taxon>
        <taxon>Oxalobacteraceae</taxon>
        <taxon>Undibacterium</taxon>
    </lineage>
</organism>
<dbReference type="InterPro" id="IPR019734">
    <property type="entry name" value="TPR_rpt"/>
</dbReference>
<evidence type="ECO:0000256" key="6">
    <source>
        <dbReference type="ARBA" id="ARBA00022737"/>
    </source>
</evidence>
<comment type="pathway">
    <text evidence="1">Protein modification; protein glycosylation.</text>
</comment>
<dbReference type="PROSITE" id="PS50005">
    <property type="entry name" value="TPR"/>
    <property type="match status" value="5"/>
</dbReference>
<evidence type="ECO:0000313" key="11">
    <source>
        <dbReference type="Proteomes" id="UP000627446"/>
    </source>
</evidence>